<feature type="transmembrane region" description="Helical" evidence="7">
    <location>
        <begin position="7"/>
        <end position="24"/>
    </location>
</feature>
<evidence type="ECO:0000256" key="6">
    <source>
        <dbReference type="SAM" id="MobiDB-lite"/>
    </source>
</evidence>
<dbReference type="PANTHER" id="PTHR43765:SF2">
    <property type="entry name" value="2-DEHYDROPANTOATE 2-REDUCTASE"/>
    <property type="match status" value="1"/>
</dbReference>
<protein>
    <recommendedName>
        <fullName evidence="2">2-dehydropantoate 2-reductase</fullName>
        <ecNumber evidence="2">1.1.1.169</ecNumber>
    </recommendedName>
    <alternativeName>
        <fullName evidence="5">Ketopantoate reductase</fullName>
    </alternativeName>
</protein>
<evidence type="ECO:0000256" key="2">
    <source>
        <dbReference type="ARBA" id="ARBA00013014"/>
    </source>
</evidence>
<keyword evidence="7" id="KW-0812">Transmembrane</keyword>
<dbReference type="EC" id="1.1.1.169" evidence="2"/>
<reference evidence="10 11" key="1">
    <citation type="journal article" date="2024" name="Commun. Biol.">
        <title>Comparative genomic analysis of thermophilic fungi reveals convergent evolutionary adaptations and gene losses.</title>
        <authorList>
            <person name="Steindorff A.S."/>
            <person name="Aguilar-Pontes M.V."/>
            <person name="Robinson A.J."/>
            <person name="Andreopoulos B."/>
            <person name="LaButti K."/>
            <person name="Kuo A."/>
            <person name="Mondo S."/>
            <person name="Riley R."/>
            <person name="Otillar R."/>
            <person name="Haridas S."/>
            <person name="Lipzen A."/>
            <person name="Grimwood J."/>
            <person name="Schmutz J."/>
            <person name="Clum A."/>
            <person name="Reid I.D."/>
            <person name="Moisan M.C."/>
            <person name="Butler G."/>
            <person name="Nguyen T.T.M."/>
            <person name="Dewar K."/>
            <person name="Conant G."/>
            <person name="Drula E."/>
            <person name="Henrissat B."/>
            <person name="Hansel C."/>
            <person name="Singer S."/>
            <person name="Hutchinson M.I."/>
            <person name="de Vries R.P."/>
            <person name="Natvig D.O."/>
            <person name="Powell A.J."/>
            <person name="Tsang A."/>
            <person name="Grigoriev I.V."/>
        </authorList>
    </citation>
    <scope>NUCLEOTIDE SEQUENCE [LARGE SCALE GENOMIC DNA]</scope>
    <source>
        <strain evidence="10 11">ATCC 22073</strain>
    </source>
</reference>
<dbReference type="InterPro" id="IPR008927">
    <property type="entry name" value="6-PGluconate_DH-like_C_sf"/>
</dbReference>
<feature type="domain" description="Ketopantoate reductase C-terminal" evidence="9">
    <location>
        <begin position="260"/>
        <end position="392"/>
    </location>
</feature>
<gene>
    <name evidence="10" type="ORF">VTJ83DRAFT_4133</name>
</gene>
<evidence type="ECO:0000256" key="3">
    <source>
        <dbReference type="ARBA" id="ARBA00022857"/>
    </source>
</evidence>
<dbReference type="Pfam" id="PF02558">
    <property type="entry name" value="ApbA"/>
    <property type="match status" value="1"/>
</dbReference>
<dbReference type="RefSeq" id="XP_070865583.1">
    <property type="nucleotide sequence ID" value="XM_071010589.1"/>
</dbReference>
<dbReference type="InterPro" id="IPR013752">
    <property type="entry name" value="KPA_reductase"/>
</dbReference>
<keyword evidence="3" id="KW-0521">NADP</keyword>
<dbReference type="Proteomes" id="UP001600064">
    <property type="component" value="Unassembled WGS sequence"/>
</dbReference>
<sequence length="418" mass="45614">MDGPLRFRFYGASPATTVILYLLYSTFQAQNMDRRIHILGVGNIGKYIAYALAGLSQTRTTPSVRLLFHRKSLVTEWEKAGCAIEYTPLDQDCCTSVKPGQTSYAHDVQIELLYDRESQEAEAAEGPIRNLIVTTKAHNTITALAPLRHRLDKNSHILFLQNGMGVTDEVTSALFRDPNSRPTYWTGICSAGVYSRGPFSIVHAGPGPLRFGADNDIAGSVAGGPLGSRKMHGGRRITVLEDALLKAHMLRPQRLSPGEILQAQLTKLVINSVINPLTALRGCKNGAVFADEEGDRDRRILVQEAGAIVRELLQQSTKTSPGATLSDSELLTAVAGVAEATADNTSSMLQDIRAGRPTEIDYINGYLVRKAELLNLPCQRHKELVAEIKEKEKEMAKENEEPKEDRDGGAGGNLPATL</sequence>
<feature type="region of interest" description="Disordered" evidence="6">
    <location>
        <begin position="389"/>
        <end position="418"/>
    </location>
</feature>
<evidence type="ECO:0000256" key="7">
    <source>
        <dbReference type="SAM" id="Phobius"/>
    </source>
</evidence>
<dbReference type="GeneID" id="98125233"/>
<keyword evidence="7" id="KW-0472">Membrane</keyword>
<evidence type="ECO:0000313" key="11">
    <source>
        <dbReference type="Proteomes" id="UP001600064"/>
    </source>
</evidence>
<evidence type="ECO:0000256" key="5">
    <source>
        <dbReference type="ARBA" id="ARBA00032024"/>
    </source>
</evidence>
<evidence type="ECO:0000256" key="4">
    <source>
        <dbReference type="ARBA" id="ARBA00023002"/>
    </source>
</evidence>
<dbReference type="NCBIfam" id="TIGR00745">
    <property type="entry name" value="apbA_panE"/>
    <property type="match status" value="1"/>
</dbReference>
<evidence type="ECO:0000259" key="9">
    <source>
        <dbReference type="Pfam" id="PF08546"/>
    </source>
</evidence>
<feature type="domain" description="Ketopantoate reductase N-terminal" evidence="8">
    <location>
        <begin position="36"/>
        <end position="213"/>
    </location>
</feature>
<dbReference type="Gene3D" id="1.10.1040.10">
    <property type="entry name" value="N-(1-d-carboxylethyl)-l-norvaline Dehydrogenase, domain 2"/>
    <property type="match status" value="1"/>
</dbReference>
<dbReference type="SUPFAM" id="SSF48179">
    <property type="entry name" value="6-phosphogluconate dehydrogenase C-terminal domain-like"/>
    <property type="match status" value="1"/>
</dbReference>
<dbReference type="EMBL" id="JAZGUE010000004">
    <property type="protein sequence ID" value="KAL2266856.1"/>
    <property type="molecule type" value="Genomic_DNA"/>
</dbReference>
<dbReference type="InterPro" id="IPR003710">
    <property type="entry name" value="ApbA"/>
</dbReference>
<dbReference type="Pfam" id="PF08546">
    <property type="entry name" value="ApbA_C"/>
    <property type="match status" value="1"/>
</dbReference>
<dbReference type="InterPro" id="IPR050838">
    <property type="entry name" value="Ketopantoate_reductase"/>
</dbReference>
<accession>A0ABR4DAK6</accession>
<dbReference type="InterPro" id="IPR013328">
    <property type="entry name" value="6PGD_dom2"/>
</dbReference>
<comment type="similarity">
    <text evidence="1">Belongs to the ketopantoate reductase family.</text>
</comment>
<dbReference type="PANTHER" id="PTHR43765">
    <property type="entry name" value="2-DEHYDROPANTOATE 2-REDUCTASE-RELATED"/>
    <property type="match status" value="1"/>
</dbReference>
<name>A0ABR4DAK6_9PEZI</name>
<keyword evidence="7" id="KW-1133">Transmembrane helix</keyword>
<dbReference type="SUPFAM" id="SSF51735">
    <property type="entry name" value="NAD(P)-binding Rossmann-fold domains"/>
    <property type="match status" value="1"/>
</dbReference>
<dbReference type="InterPro" id="IPR036291">
    <property type="entry name" value="NAD(P)-bd_dom_sf"/>
</dbReference>
<dbReference type="Gene3D" id="3.40.50.720">
    <property type="entry name" value="NAD(P)-binding Rossmann-like Domain"/>
    <property type="match status" value="1"/>
</dbReference>
<evidence type="ECO:0000313" key="10">
    <source>
        <dbReference type="EMBL" id="KAL2266856.1"/>
    </source>
</evidence>
<organism evidence="10 11">
    <name type="scientific">Remersonia thermophila</name>
    <dbReference type="NCBI Taxonomy" id="72144"/>
    <lineage>
        <taxon>Eukaryota</taxon>
        <taxon>Fungi</taxon>
        <taxon>Dikarya</taxon>
        <taxon>Ascomycota</taxon>
        <taxon>Pezizomycotina</taxon>
        <taxon>Sordariomycetes</taxon>
        <taxon>Sordariomycetidae</taxon>
        <taxon>Sordariales</taxon>
        <taxon>Sordariales incertae sedis</taxon>
        <taxon>Remersonia</taxon>
    </lineage>
</organism>
<keyword evidence="4" id="KW-0560">Oxidoreductase</keyword>
<comment type="caution">
    <text evidence="10">The sequence shown here is derived from an EMBL/GenBank/DDBJ whole genome shotgun (WGS) entry which is preliminary data.</text>
</comment>
<feature type="compositionally biased region" description="Basic and acidic residues" evidence="6">
    <location>
        <begin position="389"/>
        <end position="408"/>
    </location>
</feature>
<proteinExistence type="inferred from homology"/>
<evidence type="ECO:0000256" key="1">
    <source>
        <dbReference type="ARBA" id="ARBA00007870"/>
    </source>
</evidence>
<dbReference type="InterPro" id="IPR013332">
    <property type="entry name" value="KPR_N"/>
</dbReference>
<evidence type="ECO:0000259" key="8">
    <source>
        <dbReference type="Pfam" id="PF02558"/>
    </source>
</evidence>
<keyword evidence="11" id="KW-1185">Reference proteome</keyword>